<sequence>MIFDEMIFKDEKHKTFFKEQVEKTRSRNDPYRKALFYVWGLTEETRENIESLYNFKEKAIDFEGLNKSWQTGTTIKVCRLAFNLYNGLYGQQDESESAMDYTPYGIFDCGLIDYMLEAVKIRFEEYKGLPF</sequence>
<dbReference type="RefSeq" id="WP_072722896.1">
    <property type="nucleotide sequence ID" value="NZ_FQXH01000005.1"/>
</dbReference>
<dbReference type="EMBL" id="FQXH01000005">
    <property type="protein sequence ID" value="SHG89758.1"/>
    <property type="molecule type" value="Genomic_DNA"/>
</dbReference>
<organism evidence="1 2">
    <name type="scientific">Tepidibacter thalassicus DSM 15285</name>
    <dbReference type="NCBI Taxonomy" id="1123350"/>
    <lineage>
        <taxon>Bacteria</taxon>
        <taxon>Bacillati</taxon>
        <taxon>Bacillota</taxon>
        <taxon>Clostridia</taxon>
        <taxon>Peptostreptococcales</taxon>
        <taxon>Peptostreptococcaceae</taxon>
        <taxon>Tepidibacter</taxon>
    </lineage>
</organism>
<accession>A0A1M5NJR6</accession>
<gene>
    <name evidence="1" type="ORF">SAMN02744040_00079</name>
</gene>
<dbReference type="STRING" id="1123350.SAMN02744040_00079"/>
<evidence type="ECO:0000313" key="1">
    <source>
        <dbReference type="EMBL" id="SHG89758.1"/>
    </source>
</evidence>
<name>A0A1M5NJR6_9FIRM</name>
<reference evidence="2" key="1">
    <citation type="submission" date="2016-11" db="EMBL/GenBank/DDBJ databases">
        <authorList>
            <person name="Varghese N."/>
            <person name="Submissions S."/>
        </authorList>
    </citation>
    <scope>NUCLEOTIDE SEQUENCE [LARGE SCALE GENOMIC DNA]</scope>
    <source>
        <strain evidence="2">DSM 15285</strain>
    </source>
</reference>
<dbReference type="OrthoDB" id="9800530at2"/>
<proteinExistence type="predicted"/>
<protein>
    <submittedName>
        <fullName evidence="1">Uncharacterized protein</fullName>
    </submittedName>
</protein>
<dbReference type="Proteomes" id="UP000242520">
    <property type="component" value="Unassembled WGS sequence"/>
</dbReference>
<keyword evidence="2" id="KW-1185">Reference proteome</keyword>
<evidence type="ECO:0000313" key="2">
    <source>
        <dbReference type="Proteomes" id="UP000242520"/>
    </source>
</evidence>
<dbReference type="Pfam" id="PF19552">
    <property type="entry name" value="DUF6075"/>
    <property type="match status" value="1"/>
</dbReference>
<dbReference type="AlphaFoldDB" id="A0A1M5NJR6"/>
<dbReference type="InterPro" id="IPR045721">
    <property type="entry name" value="DUF6075"/>
</dbReference>